<accession>A0A645JHP1</accession>
<dbReference type="SUPFAM" id="SSF52172">
    <property type="entry name" value="CheY-like"/>
    <property type="match status" value="1"/>
</dbReference>
<feature type="domain" description="Response regulatory" evidence="2">
    <location>
        <begin position="1"/>
        <end position="74"/>
    </location>
</feature>
<reference evidence="3" key="1">
    <citation type="submission" date="2019-08" db="EMBL/GenBank/DDBJ databases">
        <authorList>
            <person name="Kucharzyk K."/>
            <person name="Murdoch R.W."/>
            <person name="Higgins S."/>
            <person name="Loffler F."/>
        </authorList>
    </citation>
    <scope>NUCLEOTIDE SEQUENCE</scope>
</reference>
<protein>
    <recommendedName>
        <fullName evidence="2">Response regulatory domain-containing protein</fullName>
    </recommendedName>
</protein>
<dbReference type="AlphaFoldDB" id="A0A645JHP1"/>
<dbReference type="InterPro" id="IPR011006">
    <property type="entry name" value="CheY-like_superfamily"/>
</dbReference>
<keyword evidence="1" id="KW-0597">Phosphoprotein</keyword>
<dbReference type="PANTHER" id="PTHR43547:SF2">
    <property type="entry name" value="HYBRID SIGNAL TRANSDUCTION HISTIDINE KINASE C"/>
    <property type="match status" value="1"/>
</dbReference>
<dbReference type="GO" id="GO:0000155">
    <property type="term" value="F:phosphorelay sensor kinase activity"/>
    <property type="evidence" value="ECO:0007669"/>
    <property type="project" value="TreeGrafter"/>
</dbReference>
<organism evidence="3">
    <name type="scientific">bioreactor metagenome</name>
    <dbReference type="NCBI Taxonomy" id="1076179"/>
    <lineage>
        <taxon>unclassified sequences</taxon>
        <taxon>metagenomes</taxon>
        <taxon>ecological metagenomes</taxon>
    </lineage>
</organism>
<dbReference type="Pfam" id="PF00072">
    <property type="entry name" value="Response_reg"/>
    <property type="match status" value="1"/>
</dbReference>
<sequence>MDLVISDIEMPIMTGIELVRAIRADNHLSHLPVIALTSLTGESNKEKGLRAGFDLYEFKLDRTRLLDSVNEAFNKRA</sequence>
<gene>
    <name evidence="3" type="ORF">SDC9_209966</name>
</gene>
<evidence type="ECO:0000256" key="1">
    <source>
        <dbReference type="ARBA" id="ARBA00022553"/>
    </source>
</evidence>
<dbReference type="EMBL" id="VSSQ01139915">
    <property type="protein sequence ID" value="MPN62219.1"/>
    <property type="molecule type" value="Genomic_DNA"/>
</dbReference>
<name>A0A645JHP1_9ZZZZ</name>
<dbReference type="PANTHER" id="PTHR43547">
    <property type="entry name" value="TWO-COMPONENT HISTIDINE KINASE"/>
    <property type="match status" value="1"/>
</dbReference>
<proteinExistence type="predicted"/>
<dbReference type="InterPro" id="IPR001789">
    <property type="entry name" value="Sig_transdc_resp-reg_receiver"/>
</dbReference>
<evidence type="ECO:0000313" key="3">
    <source>
        <dbReference type="EMBL" id="MPN62219.1"/>
    </source>
</evidence>
<comment type="caution">
    <text evidence="3">The sequence shown here is derived from an EMBL/GenBank/DDBJ whole genome shotgun (WGS) entry which is preliminary data.</text>
</comment>
<dbReference type="PROSITE" id="PS50110">
    <property type="entry name" value="RESPONSE_REGULATORY"/>
    <property type="match status" value="1"/>
</dbReference>
<evidence type="ECO:0000259" key="2">
    <source>
        <dbReference type="PROSITE" id="PS50110"/>
    </source>
</evidence>
<dbReference type="Gene3D" id="3.40.50.2300">
    <property type="match status" value="1"/>
</dbReference>